<dbReference type="EnsemblMetazoa" id="GPPI032475-RA">
    <property type="protein sequence ID" value="GPPI032475-PA"/>
    <property type="gene ID" value="GPPI032475"/>
</dbReference>
<evidence type="ECO:0000313" key="3">
    <source>
        <dbReference type="Proteomes" id="UP000092460"/>
    </source>
</evidence>
<dbReference type="EMBL" id="JXJN01015665">
    <property type="status" value="NOT_ANNOTATED_CDS"/>
    <property type="molecule type" value="Genomic_DNA"/>
</dbReference>
<evidence type="ECO:0000313" key="2">
    <source>
        <dbReference type="EnsemblMetazoa" id="GPPI032475-PA"/>
    </source>
</evidence>
<organism evidence="2 3">
    <name type="scientific">Glossina palpalis gambiensis</name>
    <dbReference type="NCBI Taxonomy" id="67801"/>
    <lineage>
        <taxon>Eukaryota</taxon>
        <taxon>Metazoa</taxon>
        <taxon>Ecdysozoa</taxon>
        <taxon>Arthropoda</taxon>
        <taxon>Hexapoda</taxon>
        <taxon>Insecta</taxon>
        <taxon>Pterygota</taxon>
        <taxon>Neoptera</taxon>
        <taxon>Endopterygota</taxon>
        <taxon>Diptera</taxon>
        <taxon>Brachycera</taxon>
        <taxon>Muscomorpha</taxon>
        <taxon>Hippoboscoidea</taxon>
        <taxon>Glossinidae</taxon>
        <taxon>Glossina</taxon>
    </lineage>
</organism>
<dbReference type="AlphaFoldDB" id="A0A1B0BJX0"/>
<evidence type="ECO:0000256" key="1">
    <source>
        <dbReference type="SAM" id="Phobius"/>
    </source>
</evidence>
<reference evidence="2" key="2">
    <citation type="submission" date="2020-05" db="UniProtKB">
        <authorList>
            <consortium name="EnsemblMetazoa"/>
        </authorList>
    </citation>
    <scope>IDENTIFICATION</scope>
    <source>
        <strain evidence="2">IAEA</strain>
    </source>
</reference>
<keyword evidence="1" id="KW-1133">Transmembrane helix</keyword>
<keyword evidence="1" id="KW-0812">Transmembrane</keyword>
<proteinExistence type="predicted"/>
<reference evidence="3" key="1">
    <citation type="submission" date="2015-01" db="EMBL/GenBank/DDBJ databases">
        <authorList>
            <person name="Aksoy S."/>
            <person name="Warren W."/>
            <person name="Wilson R.K."/>
        </authorList>
    </citation>
    <scope>NUCLEOTIDE SEQUENCE [LARGE SCALE GENOMIC DNA]</scope>
    <source>
        <strain evidence="3">IAEA</strain>
    </source>
</reference>
<protein>
    <submittedName>
        <fullName evidence="2">Uncharacterized protein</fullName>
    </submittedName>
</protein>
<keyword evidence="3" id="KW-1185">Reference proteome</keyword>
<accession>A0A1B0BJX0</accession>
<dbReference type="Proteomes" id="UP000092460">
    <property type="component" value="Unassembled WGS sequence"/>
</dbReference>
<dbReference type="VEuPathDB" id="VectorBase:GPPI032475"/>
<sequence length="73" mass="8511">MRPRMCVRRCDLFLFNSDLMLLIVANSIQATGIFKGLCGGKIYNEYPKLFSRIDNDRFILESQIRSELESSFE</sequence>
<feature type="transmembrane region" description="Helical" evidence="1">
    <location>
        <begin position="12"/>
        <end position="34"/>
    </location>
</feature>
<name>A0A1B0BJX0_9MUSC</name>
<keyword evidence="1" id="KW-0472">Membrane</keyword>